<evidence type="ECO:0000313" key="2">
    <source>
        <dbReference type="Proteomes" id="UP001303046"/>
    </source>
</evidence>
<proteinExistence type="predicted"/>
<name>A0ABR1CHA9_NECAM</name>
<evidence type="ECO:0000313" key="1">
    <source>
        <dbReference type="EMBL" id="KAK6737270.1"/>
    </source>
</evidence>
<dbReference type="Proteomes" id="UP001303046">
    <property type="component" value="Unassembled WGS sequence"/>
</dbReference>
<accession>A0ABR1CHA9</accession>
<gene>
    <name evidence="1" type="primary">Necator_chrII.g7561</name>
    <name evidence="1" type="ORF">RB195_019767</name>
</gene>
<protein>
    <recommendedName>
        <fullName evidence="3">Reverse transcriptase domain-containing protein</fullName>
    </recommendedName>
</protein>
<evidence type="ECO:0008006" key="3">
    <source>
        <dbReference type="Google" id="ProtNLM"/>
    </source>
</evidence>
<organism evidence="1 2">
    <name type="scientific">Necator americanus</name>
    <name type="common">Human hookworm</name>
    <dbReference type="NCBI Taxonomy" id="51031"/>
    <lineage>
        <taxon>Eukaryota</taxon>
        <taxon>Metazoa</taxon>
        <taxon>Ecdysozoa</taxon>
        <taxon>Nematoda</taxon>
        <taxon>Chromadorea</taxon>
        <taxon>Rhabditida</taxon>
        <taxon>Rhabditina</taxon>
        <taxon>Rhabditomorpha</taxon>
        <taxon>Strongyloidea</taxon>
        <taxon>Ancylostomatidae</taxon>
        <taxon>Bunostominae</taxon>
        <taxon>Necator</taxon>
    </lineage>
</organism>
<comment type="caution">
    <text evidence="1">The sequence shown here is derived from an EMBL/GenBank/DDBJ whole genome shotgun (WGS) entry which is preliminary data.</text>
</comment>
<reference evidence="1 2" key="1">
    <citation type="submission" date="2023-08" db="EMBL/GenBank/DDBJ databases">
        <title>A Necator americanus chromosomal reference genome.</title>
        <authorList>
            <person name="Ilik V."/>
            <person name="Petrzelkova K.J."/>
            <person name="Pardy F."/>
            <person name="Fuh T."/>
            <person name="Niatou-Singa F.S."/>
            <person name="Gouil Q."/>
            <person name="Baker L."/>
            <person name="Ritchie M.E."/>
            <person name="Jex A.R."/>
            <person name="Gazzola D."/>
            <person name="Li H."/>
            <person name="Toshio Fujiwara R."/>
            <person name="Zhan B."/>
            <person name="Aroian R.V."/>
            <person name="Pafco B."/>
            <person name="Schwarz E.M."/>
        </authorList>
    </citation>
    <scope>NUCLEOTIDE SEQUENCE [LARGE SCALE GENOMIC DNA]</scope>
    <source>
        <strain evidence="1 2">Aroian</strain>
        <tissue evidence="1">Whole animal</tissue>
    </source>
</reference>
<dbReference type="EMBL" id="JAVFWL010000002">
    <property type="protein sequence ID" value="KAK6737270.1"/>
    <property type="molecule type" value="Genomic_DNA"/>
</dbReference>
<keyword evidence="2" id="KW-1185">Reference proteome</keyword>
<sequence>MIIDHSLITFNDSALSYPLKRTITLQKPFRRFANTKDNTTRRLHRPVVELEYADDAVIFAYSCAKIQDVVHLVSKLAAAYGLLLRPDKYEQMTSWRIPVSNHSVRILGNVIISEFPEQCLPLYCYFLPFHSVRLYPKKRRRSILTNHLYSQYRRKFGIFSKQEQTLSTVA</sequence>